<feature type="signal peptide" evidence="6">
    <location>
        <begin position="1"/>
        <end position="24"/>
    </location>
</feature>
<dbReference type="InterPro" id="IPR010583">
    <property type="entry name" value="MipA"/>
</dbReference>
<dbReference type="RefSeq" id="WP_084913046.1">
    <property type="nucleotide sequence ID" value="NZ_MRWE01000036.1"/>
</dbReference>
<evidence type="ECO:0000256" key="2">
    <source>
        <dbReference type="ARBA" id="ARBA00005722"/>
    </source>
</evidence>
<dbReference type="GO" id="GO:0009279">
    <property type="term" value="C:cell outer membrane"/>
    <property type="evidence" value="ECO:0007669"/>
    <property type="project" value="UniProtKB-SubCell"/>
</dbReference>
<evidence type="ECO:0000256" key="6">
    <source>
        <dbReference type="SAM" id="SignalP"/>
    </source>
</evidence>
<dbReference type="Pfam" id="PF06629">
    <property type="entry name" value="MipA"/>
    <property type="match status" value="1"/>
</dbReference>
<organism evidence="7 8">
    <name type="scientific">Rouxiella badensis</name>
    <dbReference type="NCBI Taxonomy" id="1646377"/>
    <lineage>
        <taxon>Bacteria</taxon>
        <taxon>Pseudomonadati</taxon>
        <taxon>Pseudomonadota</taxon>
        <taxon>Gammaproteobacteria</taxon>
        <taxon>Enterobacterales</taxon>
        <taxon>Yersiniaceae</taxon>
        <taxon>Rouxiella</taxon>
    </lineage>
</organism>
<reference evidence="7 8" key="1">
    <citation type="journal article" date="2017" name="Int. J. Syst. Evol. Microbiol.">
        <title>Rouxiella badensis sp. nov. and Rouxiella silvae sp. nov. isolated from peat bog soil in Germany and emendation of the genus description.</title>
        <authorList>
            <person name="Le Fleche-Mateos A."/>
            <person name="Kugler J.H."/>
            <person name="Hansen S.H."/>
            <person name="Syldatk C."/>
            <person name="Hausmann R."/>
            <person name="Lomprez F."/>
            <person name="Vandenbogaert M."/>
            <person name="Manuguerra J.C."/>
            <person name="Grimont P.A."/>
        </authorList>
    </citation>
    <scope>NUCLEOTIDE SEQUENCE [LARGE SCALE GENOMIC DNA]</scope>
    <source>
        <strain evidence="7 8">DSM 100043</strain>
    </source>
</reference>
<comment type="similarity">
    <text evidence="2">Belongs to the MipA/OmpV family.</text>
</comment>
<dbReference type="AlphaFoldDB" id="A0A1X0WB58"/>
<name>A0A1X0WB58_9GAMM</name>
<dbReference type="EMBL" id="MRWE01000036">
    <property type="protein sequence ID" value="ORJ24020.1"/>
    <property type="molecule type" value="Genomic_DNA"/>
</dbReference>
<dbReference type="PANTHER" id="PTHR38776:SF1">
    <property type="entry name" value="MLTA-INTERACTING PROTEIN-RELATED"/>
    <property type="match status" value="1"/>
</dbReference>
<comment type="caution">
    <text evidence="7">The sequence shown here is derived from an EMBL/GenBank/DDBJ whole genome shotgun (WGS) entry which is preliminary data.</text>
</comment>
<keyword evidence="3 6" id="KW-0732">Signal</keyword>
<dbReference type="Proteomes" id="UP000192536">
    <property type="component" value="Unassembled WGS sequence"/>
</dbReference>
<dbReference type="PANTHER" id="PTHR38776">
    <property type="entry name" value="MLTA-INTERACTING PROTEIN-RELATED"/>
    <property type="match status" value="1"/>
</dbReference>
<dbReference type="STRING" id="1646377.BS640_18180"/>
<protein>
    <submittedName>
        <fullName evidence="7">MltA-interacting MipA family protein</fullName>
    </submittedName>
</protein>
<keyword evidence="4" id="KW-0472">Membrane</keyword>
<proteinExistence type="inferred from homology"/>
<evidence type="ECO:0000256" key="1">
    <source>
        <dbReference type="ARBA" id="ARBA00004442"/>
    </source>
</evidence>
<evidence type="ECO:0000256" key="4">
    <source>
        <dbReference type="ARBA" id="ARBA00023136"/>
    </source>
</evidence>
<keyword evidence="5" id="KW-0998">Cell outer membrane</keyword>
<evidence type="ECO:0000313" key="8">
    <source>
        <dbReference type="Proteomes" id="UP000192536"/>
    </source>
</evidence>
<evidence type="ECO:0000313" key="7">
    <source>
        <dbReference type="EMBL" id="ORJ24020.1"/>
    </source>
</evidence>
<keyword evidence="8" id="KW-1185">Reference proteome</keyword>
<sequence>MITRKLLLHITCFLFAGNVTNTLADTNAASQQSLNLGLAMQNSPRYSGSENKHWQFAPVVQARDGAFFFDSQKGVGYDLQSDSGLYLEHTLGYSLGRSDSNSNWRDGSDRLKGMGNINATVNTVVAVGWAVTPWLSLEGKTILPLSDGQGVKYQTSITLLPIQNETNTVAFQGAALFGDSRYMNTFYGVSRDQSFHSGYAQYQASSGFYGVDSTLTWSHQFTPHWSTAASIEYTRLDKHAKDSPIVFKPNQVSSTIAFIYNF</sequence>
<accession>A0A1X0WB58</accession>
<gene>
    <name evidence="7" type="ORF">BS640_18180</name>
</gene>
<evidence type="ECO:0000256" key="5">
    <source>
        <dbReference type="ARBA" id="ARBA00023237"/>
    </source>
</evidence>
<feature type="chain" id="PRO_5012191130" evidence="6">
    <location>
        <begin position="25"/>
        <end position="262"/>
    </location>
</feature>
<comment type="subcellular location">
    <subcellularLocation>
        <location evidence="1">Cell outer membrane</location>
    </subcellularLocation>
</comment>
<evidence type="ECO:0000256" key="3">
    <source>
        <dbReference type="ARBA" id="ARBA00022729"/>
    </source>
</evidence>